<dbReference type="AlphaFoldDB" id="A0A0E9TMD5"/>
<reference evidence="1" key="2">
    <citation type="journal article" date="2015" name="Fish Shellfish Immunol.">
        <title>Early steps in the European eel (Anguilla anguilla)-Vibrio vulnificus interaction in the gills: Role of the RtxA13 toxin.</title>
        <authorList>
            <person name="Callol A."/>
            <person name="Pajuelo D."/>
            <person name="Ebbesson L."/>
            <person name="Teles M."/>
            <person name="MacKenzie S."/>
            <person name="Amaro C."/>
        </authorList>
    </citation>
    <scope>NUCLEOTIDE SEQUENCE</scope>
</reference>
<evidence type="ECO:0000313" key="1">
    <source>
        <dbReference type="EMBL" id="JAH54829.1"/>
    </source>
</evidence>
<name>A0A0E9TMD5_ANGAN</name>
<accession>A0A0E9TMD5</accession>
<sequence length="30" mass="3440">MACDLVSRIFFSLRSSCLPTRQFFESPGPF</sequence>
<proteinExistence type="predicted"/>
<organism evidence="1">
    <name type="scientific">Anguilla anguilla</name>
    <name type="common">European freshwater eel</name>
    <name type="synonym">Muraena anguilla</name>
    <dbReference type="NCBI Taxonomy" id="7936"/>
    <lineage>
        <taxon>Eukaryota</taxon>
        <taxon>Metazoa</taxon>
        <taxon>Chordata</taxon>
        <taxon>Craniata</taxon>
        <taxon>Vertebrata</taxon>
        <taxon>Euteleostomi</taxon>
        <taxon>Actinopterygii</taxon>
        <taxon>Neopterygii</taxon>
        <taxon>Teleostei</taxon>
        <taxon>Anguilliformes</taxon>
        <taxon>Anguillidae</taxon>
        <taxon>Anguilla</taxon>
    </lineage>
</organism>
<protein>
    <submittedName>
        <fullName evidence="1">Uncharacterized protein</fullName>
    </submittedName>
</protein>
<reference evidence="1" key="1">
    <citation type="submission" date="2014-11" db="EMBL/GenBank/DDBJ databases">
        <authorList>
            <person name="Amaro Gonzalez C."/>
        </authorList>
    </citation>
    <scope>NUCLEOTIDE SEQUENCE</scope>
</reference>
<dbReference type="EMBL" id="GBXM01053748">
    <property type="protein sequence ID" value="JAH54829.1"/>
    <property type="molecule type" value="Transcribed_RNA"/>
</dbReference>